<dbReference type="VEuPathDB" id="FungiDB:VP01_6775g1"/>
<evidence type="ECO:0000256" key="2">
    <source>
        <dbReference type="ARBA" id="ARBA00022723"/>
    </source>
</evidence>
<feature type="domain" description="DDE Tnp4" evidence="3">
    <location>
        <begin position="55"/>
        <end position="104"/>
    </location>
</feature>
<sequence length="112" mass="12712">QIMVTLKSFGCNGNGMALSGTSNPNYSLGHPQTRAKRFRSDSNRSDLRAVWALLMDYFNRKDHYGIVILLFRDQNKNILFVETGWPGCSHDQQLMSNTILANRCGKKNCLSR</sequence>
<keyword evidence="2" id="KW-0479">Metal-binding</keyword>
<gene>
    <name evidence="4" type="ORF">VP01_6775g1</name>
</gene>
<dbReference type="EMBL" id="LAVV01012134">
    <property type="protein sequence ID" value="KNZ46986.1"/>
    <property type="molecule type" value="Genomic_DNA"/>
</dbReference>
<dbReference type="Proteomes" id="UP000037035">
    <property type="component" value="Unassembled WGS sequence"/>
</dbReference>
<evidence type="ECO:0000256" key="1">
    <source>
        <dbReference type="ARBA" id="ARBA00001968"/>
    </source>
</evidence>
<name>A0A0L6UEQ0_9BASI</name>
<evidence type="ECO:0000313" key="5">
    <source>
        <dbReference type="Proteomes" id="UP000037035"/>
    </source>
</evidence>
<dbReference type="InterPro" id="IPR027806">
    <property type="entry name" value="HARBI1_dom"/>
</dbReference>
<dbReference type="GO" id="GO:0046872">
    <property type="term" value="F:metal ion binding"/>
    <property type="evidence" value="ECO:0007669"/>
    <property type="project" value="UniProtKB-KW"/>
</dbReference>
<proteinExistence type="predicted"/>
<dbReference type="Pfam" id="PF13359">
    <property type="entry name" value="DDE_Tnp_4"/>
    <property type="match status" value="1"/>
</dbReference>
<feature type="non-terminal residue" evidence="4">
    <location>
        <position position="1"/>
    </location>
</feature>
<evidence type="ECO:0000313" key="4">
    <source>
        <dbReference type="EMBL" id="KNZ46986.1"/>
    </source>
</evidence>
<dbReference type="AlphaFoldDB" id="A0A0L6UEQ0"/>
<comment type="caution">
    <text evidence="4">The sequence shown here is derived from an EMBL/GenBank/DDBJ whole genome shotgun (WGS) entry which is preliminary data.</text>
</comment>
<keyword evidence="5" id="KW-1185">Reference proteome</keyword>
<organism evidence="4 5">
    <name type="scientific">Puccinia sorghi</name>
    <dbReference type="NCBI Taxonomy" id="27349"/>
    <lineage>
        <taxon>Eukaryota</taxon>
        <taxon>Fungi</taxon>
        <taxon>Dikarya</taxon>
        <taxon>Basidiomycota</taxon>
        <taxon>Pucciniomycotina</taxon>
        <taxon>Pucciniomycetes</taxon>
        <taxon>Pucciniales</taxon>
        <taxon>Pucciniaceae</taxon>
        <taxon>Puccinia</taxon>
    </lineage>
</organism>
<accession>A0A0L6UEQ0</accession>
<protein>
    <recommendedName>
        <fullName evidence="3">DDE Tnp4 domain-containing protein</fullName>
    </recommendedName>
</protein>
<reference evidence="4 5" key="1">
    <citation type="submission" date="2015-08" db="EMBL/GenBank/DDBJ databases">
        <title>Next Generation Sequencing and Analysis of the Genome of Puccinia sorghi L Schw, the Causal Agent of Maize Common Rust.</title>
        <authorList>
            <person name="Rochi L."/>
            <person name="Burguener G."/>
            <person name="Darino M."/>
            <person name="Turjanski A."/>
            <person name="Kreff E."/>
            <person name="Dieguez M.J."/>
            <person name="Sacco F."/>
        </authorList>
    </citation>
    <scope>NUCLEOTIDE SEQUENCE [LARGE SCALE GENOMIC DNA]</scope>
    <source>
        <strain evidence="4 5">RO10H11247</strain>
    </source>
</reference>
<evidence type="ECO:0000259" key="3">
    <source>
        <dbReference type="Pfam" id="PF13359"/>
    </source>
</evidence>
<comment type="cofactor">
    <cofactor evidence="1">
        <name>a divalent metal cation</name>
        <dbReference type="ChEBI" id="CHEBI:60240"/>
    </cofactor>
</comment>